<dbReference type="EMBL" id="QJKJ01001694">
    <property type="protein sequence ID" value="RDY06399.1"/>
    <property type="molecule type" value="Genomic_DNA"/>
</dbReference>
<proteinExistence type="predicted"/>
<organism evidence="1 2">
    <name type="scientific">Mucuna pruriens</name>
    <name type="common">Velvet bean</name>
    <name type="synonym">Dolichos pruriens</name>
    <dbReference type="NCBI Taxonomy" id="157652"/>
    <lineage>
        <taxon>Eukaryota</taxon>
        <taxon>Viridiplantae</taxon>
        <taxon>Streptophyta</taxon>
        <taxon>Embryophyta</taxon>
        <taxon>Tracheophyta</taxon>
        <taxon>Spermatophyta</taxon>
        <taxon>Magnoliopsida</taxon>
        <taxon>eudicotyledons</taxon>
        <taxon>Gunneridae</taxon>
        <taxon>Pentapetalae</taxon>
        <taxon>rosids</taxon>
        <taxon>fabids</taxon>
        <taxon>Fabales</taxon>
        <taxon>Fabaceae</taxon>
        <taxon>Papilionoideae</taxon>
        <taxon>50 kb inversion clade</taxon>
        <taxon>NPAAA clade</taxon>
        <taxon>indigoferoid/millettioid clade</taxon>
        <taxon>Phaseoleae</taxon>
        <taxon>Mucuna</taxon>
    </lineage>
</organism>
<dbReference type="OrthoDB" id="663321at2759"/>
<dbReference type="Proteomes" id="UP000257109">
    <property type="component" value="Unassembled WGS sequence"/>
</dbReference>
<accession>A0A371HUD0</accession>
<gene>
    <name evidence="1" type="ORF">CR513_09609</name>
</gene>
<feature type="non-terminal residue" evidence="1">
    <location>
        <position position="1"/>
    </location>
</feature>
<name>A0A371HUD0_MUCPR</name>
<sequence length="60" mass="6675">MGYATHVESGRRSERNVSSMFTQSYSAILSSFNSMKAKFNQINTTLPQRIVPTGPNALHN</sequence>
<keyword evidence="2" id="KW-1185">Reference proteome</keyword>
<dbReference type="AlphaFoldDB" id="A0A371HUD0"/>
<evidence type="ECO:0000313" key="2">
    <source>
        <dbReference type="Proteomes" id="UP000257109"/>
    </source>
</evidence>
<comment type="caution">
    <text evidence="1">The sequence shown here is derived from an EMBL/GenBank/DDBJ whole genome shotgun (WGS) entry which is preliminary data.</text>
</comment>
<protein>
    <submittedName>
        <fullName evidence="1">Uncharacterized protein</fullName>
    </submittedName>
</protein>
<reference evidence="1" key="1">
    <citation type="submission" date="2018-05" db="EMBL/GenBank/DDBJ databases">
        <title>Draft genome of Mucuna pruriens seed.</title>
        <authorList>
            <person name="Nnadi N.E."/>
            <person name="Vos R."/>
            <person name="Hasami M.H."/>
            <person name="Devisetty U.K."/>
            <person name="Aguiy J.C."/>
        </authorList>
    </citation>
    <scope>NUCLEOTIDE SEQUENCE [LARGE SCALE GENOMIC DNA]</scope>
    <source>
        <strain evidence="1">JCA_2017</strain>
    </source>
</reference>
<evidence type="ECO:0000313" key="1">
    <source>
        <dbReference type="EMBL" id="RDY06399.1"/>
    </source>
</evidence>